<gene>
    <name evidence="2" type="ORF">EAH_00001260</name>
</gene>
<evidence type="ECO:0000313" key="2">
    <source>
        <dbReference type="EMBL" id="CDI78724.1"/>
    </source>
</evidence>
<feature type="region of interest" description="Disordered" evidence="1">
    <location>
        <begin position="140"/>
        <end position="184"/>
    </location>
</feature>
<reference evidence="2" key="1">
    <citation type="submission" date="2013-10" db="EMBL/GenBank/DDBJ databases">
        <title>Genomic analysis of the causative agents of coccidiosis in chickens.</title>
        <authorList>
            <person name="Reid A.J."/>
            <person name="Blake D."/>
            <person name="Billington K."/>
            <person name="Browne H."/>
            <person name="Dunn M."/>
            <person name="Hung S."/>
            <person name="Kawahara F."/>
            <person name="Miranda-Saavedra D."/>
            <person name="Mourier T."/>
            <person name="Nagra H."/>
            <person name="Otto T.D."/>
            <person name="Rawlings N."/>
            <person name="Sanchez A."/>
            <person name="Sanders M."/>
            <person name="Subramaniam C."/>
            <person name="Tay Y."/>
            <person name="Dear P."/>
            <person name="Doerig C."/>
            <person name="Gruber A."/>
            <person name="Parkinson J."/>
            <person name="Shirley M."/>
            <person name="Wan K.L."/>
            <person name="Berriman M."/>
            <person name="Tomley F."/>
            <person name="Pain A."/>
        </authorList>
    </citation>
    <scope>NUCLEOTIDE SEQUENCE</scope>
    <source>
        <strain evidence="2">Houghton</strain>
    </source>
</reference>
<name>U6GJF6_EIMAC</name>
<protein>
    <submittedName>
        <fullName evidence="2">Uncharacterized protein</fullName>
    </submittedName>
</protein>
<sequence length="570" mass="60940">MTQPTNPVQVSLPESCLISLSNEAKEAPCNEAAVLAVEFSVIANKAALGSLQAFCTFLGKVHETGAFSSWPSGEKRGEKGAGVCPIPCESLTKEGEMQPSEECCQQAAINFELNLTPFSFPAAFCEQFIRETITFTVVKTQDASQDGPQRKDVQSKASVKSDGREKGGKKTGPPRSAIPPGESRVADMPVGALLLLKDGERMQPPEGVQESLAAIPGVLSLRIEVKAVTSLLSPELRHLLNPVWFLIRDARYLPSTSQLFHKGRSSDAGEGTTENPSTAAAAAATAGMAAPAAVAAVASAALASETKAPLSDIHSRESSSDAKSSTEAPVEYFARAQLFRKVLETDPRRPTRVLGANTVRWDAGFLCFWGPSVENQNELRDFIEERRLEVQLLNTYDLSAMDQSNLYPDVSAGQCKSKAVGRPLLKQPKAANGTPSKVRRATTKAQRSPGGNPEAPSNQFVANCTNAFTIGAEPTPFRPPHGVASFCLSALASCGATHLSYCTDVLPVAGYVARKEEGSGTVQLCRTTYSDFIASGTQISIEIRLAEPLFQHLNFSALLGRDVLNQARRT</sequence>
<organism evidence="2 3">
    <name type="scientific">Eimeria acervulina</name>
    <name type="common">Coccidian parasite</name>
    <dbReference type="NCBI Taxonomy" id="5801"/>
    <lineage>
        <taxon>Eukaryota</taxon>
        <taxon>Sar</taxon>
        <taxon>Alveolata</taxon>
        <taxon>Apicomplexa</taxon>
        <taxon>Conoidasida</taxon>
        <taxon>Coccidia</taxon>
        <taxon>Eucoccidiorida</taxon>
        <taxon>Eimeriorina</taxon>
        <taxon>Eimeriidae</taxon>
        <taxon>Eimeria</taxon>
    </lineage>
</organism>
<dbReference type="Proteomes" id="UP000018050">
    <property type="component" value="Unassembled WGS sequence"/>
</dbReference>
<dbReference type="OMA" id="HGVASFC"/>
<dbReference type="GeneID" id="25268196"/>
<dbReference type="OrthoDB" id="347115at2759"/>
<dbReference type="VEuPathDB" id="ToxoDB:EAH_00001260"/>
<feature type="compositionally biased region" description="Basic and acidic residues" evidence="1">
    <location>
        <begin position="148"/>
        <end position="168"/>
    </location>
</feature>
<dbReference type="AlphaFoldDB" id="U6GJF6"/>
<dbReference type="RefSeq" id="XP_013251075.1">
    <property type="nucleotide sequence ID" value="XM_013395621.1"/>
</dbReference>
<feature type="region of interest" description="Disordered" evidence="1">
    <location>
        <begin position="423"/>
        <end position="456"/>
    </location>
</feature>
<keyword evidence="3" id="KW-1185">Reference proteome</keyword>
<reference evidence="2" key="2">
    <citation type="submission" date="2013-10" db="EMBL/GenBank/DDBJ databases">
        <authorList>
            <person name="Aslett M."/>
        </authorList>
    </citation>
    <scope>NUCLEOTIDE SEQUENCE</scope>
    <source>
        <strain evidence="2">Houghton</strain>
    </source>
</reference>
<evidence type="ECO:0000313" key="3">
    <source>
        <dbReference type="Proteomes" id="UP000018050"/>
    </source>
</evidence>
<accession>U6GJF6</accession>
<evidence type="ECO:0000256" key="1">
    <source>
        <dbReference type="SAM" id="MobiDB-lite"/>
    </source>
</evidence>
<proteinExistence type="predicted"/>
<dbReference type="EMBL" id="HG670908">
    <property type="protein sequence ID" value="CDI78724.1"/>
    <property type="molecule type" value="Genomic_DNA"/>
</dbReference>